<keyword evidence="3" id="KW-1185">Reference proteome</keyword>
<evidence type="ECO:0000313" key="2">
    <source>
        <dbReference type="EMBL" id="GAA0169420.1"/>
    </source>
</evidence>
<dbReference type="EMBL" id="BAABME010006841">
    <property type="protein sequence ID" value="GAA0169420.1"/>
    <property type="molecule type" value="Genomic_DNA"/>
</dbReference>
<gene>
    <name evidence="2" type="ORF">LIER_23914</name>
</gene>
<accession>A0AAV3QZF2</accession>
<feature type="transmembrane region" description="Helical" evidence="1">
    <location>
        <begin position="42"/>
        <end position="60"/>
    </location>
</feature>
<keyword evidence="1" id="KW-1133">Transmembrane helix</keyword>
<protein>
    <submittedName>
        <fullName evidence="2">Uncharacterized protein</fullName>
    </submittedName>
</protein>
<keyword evidence="1" id="KW-0472">Membrane</keyword>
<evidence type="ECO:0000256" key="1">
    <source>
        <dbReference type="SAM" id="Phobius"/>
    </source>
</evidence>
<dbReference type="PANTHER" id="PTHR47718">
    <property type="entry name" value="OS01G0519700 PROTEIN"/>
    <property type="match status" value="1"/>
</dbReference>
<name>A0AAV3QZF2_LITER</name>
<comment type="caution">
    <text evidence="2">The sequence shown here is derived from an EMBL/GenBank/DDBJ whole genome shotgun (WGS) entry which is preliminary data.</text>
</comment>
<evidence type="ECO:0000313" key="3">
    <source>
        <dbReference type="Proteomes" id="UP001454036"/>
    </source>
</evidence>
<dbReference type="Proteomes" id="UP001454036">
    <property type="component" value="Unassembled WGS sequence"/>
</dbReference>
<keyword evidence="1" id="KW-0812">Transmembrane</keyword>
<dbReference type="AlphaFoldDB" id="A0AAV3QZF2"/>
<reference evidence="2 3" key="1">
    <citation type="submission" date="2024-01" db="EMBL/GenBank/DDBJ databases">
        <title>The complete chloroplast genome sequence of Lithospermum erythrorhizon: insights into the phylogenetic relationship among Boraginaceae species and the maternal lineages of purple gromwells.</title>
        <authorList>
            <person name="Okada T."/>
            <person name="Watanabe K."/>
        </authorList>
    </citation>
    <scope>NUCLEOTIDE SEQUENCE [LARGE SCALE GENOMIC DNA]</scope>
</reference>
<feature type="transmembrane region" description="Helical" evidence="1">
    <location>
        <begin position="12"/>
        <end position="36"/>
    </location>
</feature>
<proteinExistence type="predicted"/>
<organism evidence="2 3">
    <name type="scientific">Lithospermum erythrorhizon</name>
    <name type="common">Purple gromwell</name>
    <name type="synonym">Lithospermum officinale var. erythrorhizon</name>
    <dbReference type="NCBI Taxonomy" id="34254"/>
    <lineage>
        <taxon>Eukaryota</taxon>
        <taxon>Viridiplantae</taxon>
        <taxon>Streptophyta</taxon>
        <taxon>Embryophyta</taxon>
        <taxon>Tracheophyta</taxon>
        <taxon>Spermatophyta</taxon>
        <taxon>Magnoliopsida</taxon>
        <taxon>eudicotyledons</taxon>
        <taxon>Gunneridae</taxon>
        <taxon>Pentapetalae</taxon>
        <taxon>asterids</taxon>
        <taxon>lamiids</taxon>
        <taxon>Boraginales</taxon>
        <taxon>Boraginaceae</taxon>
        <taxon>Boraginoideae</taxon>
        <taxon>Lithospermeae</taxon>
        <taxon>Lithospermum</taxon>
    </lineage>
</organism>
<sequence>MNEITSIFWADSVMILDYSMLVTLLALILFTVLISSTDHLEFLLGSIITKGLVFLVELCYMTRQVAASNAWVKSHFTAGKTTTQLSEQFNAFARHYLKPYFSITELLRRFQSLVDDLRHNEKSRDFFIQNSTTENKFKNSLLMIHASLVFTPSIFRIIHNEYEASMGYTFTDLTSQQLGATKIVGVQRWINRGLADDE</sequence>